<reference evidence="2 3" key="1">
    <citation type="submission" date="2017-06" db="EMBL/GenBank/DDBJ databases">
        <title>Genome sequencing of cyanobaciteial culture collection at National Institute for Environmental Studies (NIES).</title>
        <authorList>
            <person name="Hirose Y."/>
            <person name="Shimura Y."/>
            <person name="Fujisawa T."/>
            <person name="Nakamura Y."/>
            <person name="Kawachi M."/>
        </authorList>
    </citation>
    <scope>NUCLEOTIDE SEQUENCE [LARGE SCALE GENOMIC DNA]</scope>
    <source>
        <strain evidence="2 3">NIES-267</strain>
    </source>
</reference>
<dbReference type="SUPFAM" id="SSF143422">
    <property type="entry name" value="Transposase IS200-like"/>
    <property type="match status" value="1"/>
</dbReference>
<protein>
    <submittedName>
        <fullName evidence="2">Transposase IS200-family protein</fullName>
    </submittedName>
</protein>
<dbReference type="InterPro" id="IPR036515">
    <property type="entry name" value="Transposase_17_sf"/>
</dbReference>
<keyword evidence="3" id="KW-1185">Reference proteome</keyword>
<accession>A0A1Z4LMD2</accession>
<proteinExistence type="predicted"/>
<dbReference type="AlphaFoldDB" id="A0A1Z4LMD2"/>
<feature type="domain" description="Transposase IS200-like" evidence="1">
    <location>
        <begin position="12"/>
        <end position="128"/>
    </location>
</feature>
<name>A0A1Z4LMD2_9CYAN</name>
<dbReference type="Pfam" id="PF01797">
    <property type="entry name" value="Y1_Tnp"/>
    <property type="match status" value="1"/>
</dbReference>
<dbReference type="EMBL" id="AP018227">
    <property type="protein sequence ID" value="BAY82391.1"/>
    <property type="molecule type" value="Genomic_DNA"/>
</dbReference>
<dbReference type="GO" id="GO:0004803">
    <property type="term" value="F:transposase activity"/>
    <property type="evidence" value="ECO:0007669"/>
    <property type="project" value="InterPro"/>
</dbReference>
<dbReference type="GO" id="GO:0006313">
    <property type="term" value="P:DNA transposition"/>
    <property type="evidence" value="ECO:0007669"/>
    <property type="project" value="InterPro"/>
</dbReference>
<evidence type="ECO:0000259" key="1">
    <source>
        <dbReference type="SMART" id="SM01321"/>
    </source>
</evidence>
<dbReference type="PANTHER" id="PTHR33360:SF2">
    <property type="entry name" value="TRANSPOSASE FOR INSERTION SEQUENCE ELEMENT IS200"/>
    <property type="match status" value="1"/>
</dbReference>
<evidence type="ECO:0000313" key="2">
    <source>
        <dbReference type="EMBL" id="BAY82391.1"/>
    </source>
</evidence>
<sequence length="132" mass="15391">MSTSYRHKNTSVSLINYHFVWTPRRRKKVLKNHVAKRLEELIRIIAQDLMCKVIEVAIEPDHVHLFLNSPPDLAPDQLMFRIKGASSRYLRKEFPDLKKMPSMWTRSYFVSTAGNVSSETIEKYIAAQGTRN</sequence>
<dbReference type="NCBIfam" id="NF033573">
    <property type="entry name" value="transpos_IS200"/>
    <property type="match status" value="1"/>
</dbReference>
<dbReference type="PANTHER" id="PTHR33360">
    <property type="entry name" value="TRANSPOSASE FOR INSERTION SEQUENCE ELEMENT IS200"/>
    <property type="match status" value="1"/>
</dbReference>
<dbReference type="Proteomes" id="UP000218418">
    <property type="component" value="Chromosome"/>
</dbReference>
<dbReference type="SMART" id="SM01321">
    <property type="entry name" value="Y1_Tnp"/>
    <property type="match status" value="1"/>
</dbReference>
<dbReference type="InterPro" id="IPR002686">
    <property type="entry name" value="Transposase_17"/>
</dbReference>
<gene>
    <name evidence="2" type="ORF">NIES267_18710</name>
</gene>
<evidence type="ECO:0000313" key="3">
    <source>
        <dbReference type="Proteomes" id="UP000218418"/>
    </source>
</evidence>
<dbReference type="GO" id="GO:0003677">
    <property type="term" value="F:DNA binding"/>
    <property type="evidence" value="ECO:0007669"/>
    <property type="project" value="InterPro"/>
</dbReference>
<organism evidence="2 3">
    <name type="scientific">Calothrix parasitica NIES-267</name>
    <dbReference type="NCBI Taxonomy" id="1973488"/>
    <lineage>
        <taxon>Bacteria</taxon>
        <taxon>Bacillati</taxon>
        <taxon>Cyanobacteriota</taxon>
        <taxon>Cyanophyceae</taxon>
        <taxon>Nostocales</taxon>
        <taxon>Calotrichaceae</taxon>
        <taxon>Calothrix</taxon>
    </lineage>
</organism>
<dbReference type="OrthoDB" id="9798161at2"/>
<dbReference type="Gene3D" id="3.30.70.1290">
    <property type="entry name" value="Transposase IS200-like"/>
    <property type="match status" value="1"/>
</dbReference>